<dbReference type="RefSeq" id="WP_058936186.1">
    <property type="nucleotide sequence ID" value="NZ_CP013729.1"/>
</dbReference>
<sequence length="66" mass="7440">MMTFEEARQRVASQLAQSEELPPGDEWGVIDSATVEKPWGWVIFYTSKLWQDTGEIQYAVAGNPHG</sequence>
<evidence type="ECO:0000313" key="2">
    <source>
        <dbReference type="EMBL" id="ALV08185.1"/>
    </source>
</evidence>
<dbReference type="Pfam" id="PF15567">
    <property type="entry name" value="Imm35"/>
    <property type="match status" value="1"/>
</dbReference>
<name>A0A0U3MIE9_9BURK</name>
<dbReference type="InterPro" id="IPR029082">
    <property type="entry name" value="Imm35"/>
</dbReference>
<dbReference type="KEGG" id="rdp:RD2015_3731"/>
<protein>
    <recommendedName>
        <fullName evidence="1">Immunity protein 35 domain-containing protein</fullName>
    </recommendedName>
</protein>
<keyword evidence="3" id="KW-1185">Reference proteome</keyword>
<evidence type="ECO:0000259" key="1">
    <source>
        <dbReference type="Pfam" id="PF15567"/>
    </source>
</evidence>
<proteinExistence type="predicted"/>
<reference evidence="2 3" key="1">
    <citation type="submission" date="2015-12" db="EMBL/GenBank/DDBJ databases">
        <title>Complete genome of Roseateles depolymerans KCTC 42856.</title>
        <authorList>
            <person name="Kim K.M."/>
        </authorList>
    </citation>
    <scope>NUCLEOTIDE SEQUENCE [LARGE SCALE GENOMIC DNA]</scope>
    <source>
        <strain evidence="2 3">KCTC 42856</strain>
    </source>
</reference>
<dbReference type="AlphaFoldDB" id="A0A0U3MIE9"/>
<accession>A0A0U3MIE9</accession>
<gene>
    <name evidence="2" type="ORF">RD2015_3731</name>
</gene>
<evidence type="ECO:0000313" key="3">
    <source>
        <dbReference type="Proteomes" id="UP000060699"/>
    </source>
</evidence>
<dbReference type="Proteomes" id="UP000060699">
    <property type="component" value="Chromosome"/>
</dbReference>
<dbReference type="EMBL" id="CP013729">
    <property type="protein sequence ID" value="ALV08185.1"/>
    <property type="molecule type" value="Genomic_DNA"/>
</dbReference>
<dbReference type="OrthoDB" id="3542635at2"/>
<organism evidence="2 3">
    <name type="scientific">Roseateles depolymerans</name>
    <dbReference type="NCBI Taxonomy" id="76731"/>
    <lineage>
        <taxon>Bacteria</taxon>
        <taxon>Pseudomonadati</taxon>
        <taxon>Pseudomonadota</taxon>
        <taxon>Betaproteobacteria</taxon>
        <taxon>Burkholderiales</taxon>
        <taxon>Sphaerotilaceae</taxon>
        <taxon>Roseateles</taxon>
    </lineage>
</organism>
<feature type="domain" description="Immunity protein 35" evidence="1">
    <location>
        <begin position="5"/>
        <end position="63"/>
    </location>
</feature>